<feature type="compositionally biased region" description="Low complexity" evidence="1">
    <location>
        <begin position="135"/>
        <end position="145"/>
    </location>
</feature>
<evidence type="ECO:0000256" key="1">
    <source>
        <dbReference type="SAM" id="MobiDB-lite"/>
    </source>
</evidence>
<dbReference type="AlphaFoldDB" id="A0A2W5MG99"/>
<name>A0A2W5MG99_9GAMM</name>
<sequence length="347" mass="37164">MLNGLIEPSSAAAAAPGRHADGGTPLHVAAYGLEAGELHTLGAILHVLKTRTEATWELSDLDHADFVIAPLALARDPDQGRPLRGRHVIPLIADDGPLPREGDLVLTSPIRVMAVLDVLNLASRRHGQAPPAPREAPAAEEGTHADSSLAAVLTASLARTRDDHALRIRILSAGTIYVWPAERVFHVDFAPSMLPRIVMERRFVMTTAPVQAPELAAIRAQAMALAPLLWSIGIAQTRCAEPSATAAYRLLRWPEFDRLPHEMGHLRLCGVMAGAAWTVEDLQRHSGLPAAFVARFLRACVACGYATAEQRIVEAPAAAARPMRAPPAAEGGLLERLWRRLGFGAAG</sequence>
<feature type="region of interest" description="Disordered" evidence="1">
    <location>
        <begin position="126"/>
        <end position="145"/>
    </location>
</feature>
<organism evidence="2 3">
    <name type="scientific">Rhodanobacter denitrificans</name>
    <dbReference type="NCBI Taxonomy" id="666685"/>
    <lineage>
        <taxon>Bacteria</taxon>
        <taxon>Pseudomonadati</taxon>
        <taxon>Pseudomonadota</taxon>
        <taxon>Gammaproteobacteria</taxon>
        <taxon>Lysobacterales</taxon>
        <taxon>Rhodanobacteraceae</taxon>
        <taxon>Rhodanobacter</taxon>
    </lineage>
</organism>
<dbReference type="Proteomes" id="UP000249046">
    <property type="component" value="Unassembled WGS sequence"/>
</dbReference>
<proteinExistence type="predicted"/>
<dbReference type="EMBL" id="QFPO01000005">
    <property type="protein sequence ID" value="PZQ16533.1"/>
    <property type="molecule type" value="Genomic_DNA"/>
</dbReference>
<comment type="caution">
    <text evidence="2">The sequence shown here is derived from an EMBL/GenBank/DDBJ whole genome shotgun (WGS) entry which is preliminary data.</text>
</comment>
<protein>
    <submittedName>
        <fullName evidence="2">Uncharacterized protein</fullName>
    </submittedName>
</protein>
<accession>A0A2W5MG99</accession>
<reference evidence="2 3" key="1">
    <citation type="submission" date="2017-08" db="EMBL/GenBank/DDBJ databases">
        <title>Infants hospitalized years apart are colonized by the same room-sourced microbial strains.</title>
        <authorList>
            <person name="Brooks B."/>
            <person name="Olm M.R."/>
            <person name="Firek B.A."/>
            <person name="Baker R."/>
            <person name="Thomas B.C."/>
            <person name="Morowitz M.J."/>
            <person name="Banfield J.F."/>
        </authorList>
    </citation>
    <scope>NUCLEOTIDE SEQUENCE [LARGE SCALE GENOMIC DNA]</scope>
    <source>
        <strain evidence="2">S2_005_003_R2_42</strain>
    </source>
</reference>
<gene>
    <name evidence="2" type="ORF">DI564_07870</name>
</gene>
<evidence type="ECO:0000313" key="3">
    <source>
        <dbReference type="Proteomes" id="UP000249046"/>
    </source>
</evidence>
<evidence type="ECO:0000313" key="2">
    <source>
        <dbReference type="EMBL" id="PZQ16533.1"/>
    </source>
</evidence>